<evidence type="ECO:0000259" key="1">
    <source>
        <dbReference type="Pfam" id="PF06276"/>
    </source>
</evidence>
<evidence type="ECO:0000259" key="2">
    <source>
        <dbReference type="Pfam" id="PF11575"/>
    </source>
</evidence>
<feature type="domain" description="Ferric siderophore reductase C-terminal" evidence="2">
    <location>
        <begin position="268"/>
        <end position="290"/>
    </location>
</feature>
<dbReference type="RefSeq" id="WP_094155269.1">
    <property type="nucleotide sequence ID" value="NZ_CP020028.1"/>
</dbReference>
<dbReference type="EMBL" id="CP020028">
    <property type="protein sequence ID" value="ASR47706.1"/>
    <property type="molecule type" value="Genomic_DNA"/>
</dbReference>
<reference evidence="3 4" key="1">
    <citation type="submission" date="2017-03" db="EMBL/GenBank/DDBJ databases">
        <title>Complete genome sequence of Paenibacillus Kribbensis producing bioflocculants.</title>
        <authorList>
            <person name="Lee H.-G."/>
            <person name="Oh H.-M."/>
        </authorList>
    </citation>
    <scope>NUCLEOTIDE SEQUENCE [LARGE SCALE GENOMIC DNA]</scope>
    <source>
        <strain evidence="3 4">AM49</strain>
    </source>
</reference>
<dbReference type="Pfam" id="PF11575">
    <property type="entry name" value="FhuF_C"/>
    <property type="match status" value="1"/>
</dbReference>
<dbReference type="InterPro" id="IPR022770">
    <property type="entry name" value="IucA/IucC-like_C"/>
</dbReference>
<dbReference type="Pfam" id="PF06276">
    <property type="entry name" value="FhuF"/>
    <property type="match status" value="1"/>
</dbReference>
<evidence type="ECO:0000313" key="4">
    <source>
        <dbReference type="Proteomes" id="UP000214666"/>
    </source>
</evidence>
<dbReference type="GO" id="GO:0003824">
    <property type="term" value="F:catalytic activity"/>
    <property type="evidence" value="ECO:0007669"/>
    <property type="project" value="UniProtKB-ARBA"/>
</dbReference>
<dbReference type="AlphaFoldDB" id="A0A222WNL3"/>
<dbReference type="GO" id="GO:0051537">
    <property type="term" value="F:2 iron, 2 sulfur cluster binding"/>
    <property type="evidence" value="ECO:0007669"/>
    <property type="project" value="InterPro"/>
</dbReference>
<accession>A0A222WNL3</accession>
<gene>
    <name evidence="3" type="ORF">B4V02_13995</name>
</gene>
<organism evidence="3 4">
    <name type="scientific">Paenibacillus kribbensis</name>
    <dbReference type="NCBI Taxonomy" id="172713"/>
    <lineage>
        <taxon>Bacteria</taxon>
        <taxon>Bacillati</taxon>
        <taxon>Bacillota</taxon>
        <taxon>Bacilli</taxon>
        <taxon>Bacillales</taxon>
        <taxon>Paenibacillaceae</taxon>
        <taxon>Paenibacillus</taxon>
    </lineage>
</organism>
<keyword evidence="4" id="KW-1185">Reference proteome</keyword>
<sequence length="295" mass="33723">MPYGKTSSFEPAEWSYLTEKLRISSDAQAPTGRYDLPAEDLLDASACTIYLDLLSELHDFSSRKVTASALAKRYGFLIVSPALYAMSVYNKMLGVGIADCAIRSDFVKDTWLPRLHLNRLRVSEYNKHTEYGGETEDGDRDNGDTAQHQYQRHAWRDYVIRQVFAEHLAPIWRTVSAVASIPRTVLWENTAIYVYALYEKRIWQELNGGDRLRIEEDFKYLIYEAPAHLFGERHNPLARYADSARTQRTPMISVSTASMDTVQAVRVRKTCCYFYQMKDKGGGYCPTCPKIHGTS</sequence>
<dbReference type="STRING" id="172713.GCA_001705305_01547"/>
<evidence type="ECO:0000313" key="3">
    <source>
        <dbReference type="EMBL" id="ASR47706.1"/>
    </source>
</evidence>
<name>A0A222WNL3_9BACL</name>
<protein>
    <submittedName>
        <fullName evidence="3">FhuF/siderophore biosynthesis protein</fullName>
    </submittedName>
</protein>
<dbReference type="InterPro" id="IPR024726">
    <property type="entry name" value="FhuF_C"/>
</dbReference>
<feature type="domain" description="Aerobactin siderophore biosynthesis IucA/IucC-like C-terminal" evidence="1">
    <location>
        <begin position="69"/>
        <end position="243"/>
    </location>
</feature>
<dbReference type="KEGG" id="pkb:B4V02_13995"/>
<dbReference type="OrthoDB" id="5870636at2"/>
<proteinExistence type="predicted"/>
<dbReference type="Proteomes" id="UP000214666">
    <property type="component" value="Chromosome"/>
</dbReference>